<dbReference type="PANTHER" id="PTHR48098">
    <property type="entry name" value="ENTEROCHELIN ESTERASE-RELATED"/>
    <property type="match status" value="1"/>
</dbReference>
<gene>
    <name evidence="1" type="ORF">ACFSJ0_41080</name>
</gene>
<evidence type="ECO:0000313" key="1">
    <source>
        <dbReference type="EMBL" id="MFD1543494.1"/>
    </source>
</evidence>
<protein>
    <submittedName>
        <fullName evidence="1">Alpha/beta hydrolase</fullName>
    </submittedName>
</protein>
<accession>A0ABW4GM82</accession>
<dbReference type="InterPro" id="IPR000801">
    <property type="entry name" value="Esterase-like"/>
</dbReference>
<dbReference type="Pfam" id="PF00756">
    <property type="entry name" value="Esterase"/>
    <property type="match status" value="1"/>
</dbReference>
<reference evidence="2" key="1">
    <citation type="journal article" date="2019" name="Int. J. Syst. Evol. Microbiol.">
        <title>The Global Catalogue of Microorganisms (GCM) 10K type strain sequencing project: providing services to taxonomists for standard genome sequencing and annotation.</title>
        <authorList>
            <consortium name="The Broad Institute Genomics Platform"/>
            <consortium name="The Broad Institute Genome Sequencing Center for Infectious Disease"/>
            <person name="Wu L."/>
            <person name="Ma J."/>
        </authorList>
    </citation>
    <scope>NUCLEOTIDE SEQUENCE [LARGE SCALE GENOMIC DNA]</scope>
    <source>
        <strain evidence="2">CGMCC 1.15399</strain>
    </source>
</reference>
<dbReference type="InterPro" id="IPR050583">
    <property type="entry name" value="Mycobacterial_A85_antigen"/>
</dbReference>
<dbReference type="PANTHER" id="PTHR48098:SF1">
    <property type="entry name" value="DIACYLGLYCEROL ACYLTRANSFERASE_MYCOLYLTRANSFERASE AG85A"/>
    <property type="match status" value="1"/>
</dbReference>
<keyword evidence="2" id="KW-1185">Reference proteome</keyword>
<name>A0ABW4GM82_9ACTN</name>
<proteinExistence type="predicted"/>
<organism evidence="1 2">
    <name type="scientific">Nonomuraea guangzhouensis</name>
    <dbReference type="NCBI Taxonomy" id="1291555"/>
    <lineage>
        <taxon>Bacteria</taxon>
        <taxon>Bacillati</taxon>
        <taxon>Actinomycetota</taxon>
        <taxon>Actinomycetes</taxon>
        <taxon>Streptosporangiales</taxon>
        <taxon>Streptosporangiaceae</taxon>
        <taxon>Nonomuraea</taxon>
    </lineage>
</organism>
<keyword evidence="1" id="KW-0378">Hydrolase</keyword>
<dbReference type="EMBL" id="JBHUCM010000038">
    <property type="protein sequence ID" value="MFD1543494.1"/>
    <property type="molecule type" value="Genomic_DNA"/>
</dbReference>
<evidence type="ECO:0000313" key="2">
    <source>
        <dbReference type="Proteomes" id="UP001597097"/>
    </source>
</evidence>
<dbReference type="RefSeq" id="WP_219529729.1">
    <property type="nucleotide sequence ID" value="NZ_JAHKRM010000007.1"/>
</dbReference>
<comment type="caution">
    <text evidence="1">The sequence shown here is derived from an EMBL/GenBank/DDBJ whole genome shotgun (WGS) entry which is preliminary data.</text>
</comment>
<dbReference type="Proteomes" id="UP001597097">
    <property type="component" value="Unassembled WGS sequence"/>
</dbReference>
<dbReference type="GO" id="GO:0016787">
    <property type="term" value="F:hydrolase activity"/>
    <property type="evidence" value="ECO:0007669"/>
    <property type="project" value="UniProtKB-KW"/>
</dbReference>
<sequence length="337" mass="36821">MLVRFARGFLVVTIVAVGLLPGRSNAASAPVASDDGATITAERWLDETTLDVTVSSPALGESVPVRILVPKGWTRTASRTWPVVYAFHGGRDTYVSWTRSTDIEQVAADYDVMVVMPDTGWAGWFTDWWNYGKGGAPKWETFHTGELPQLMERNYRAGTSRATMGISSAGYGAVKYAARHPGMFAYAASFSGVLHLTQLGVPAFALLQASERYDALRIWGDPLTNRKNWEANDPYVLASQLRGTALYIASGLTGLPGPNDHPAVGDDLIHPQEAICGSTSVSLVNRLKQLGIPATTHIYQNGWHNWSTWQPEMHRAWPLIMKAIGAQPRAATLRVQA</sequence>